<dbReference type="GO" id="GO:0032790">
    <property type="term" value="P:ribosome disassembly"/>
    <property type="evidence" value="ECO:0007669"/>
    <property type="project" value="TreeGrafter"/>
</dbReference>
<evidence type="ECO:0000313" key="7">
    <source>
        <dbReference type="EMBL" id="OGH89713.1"/>
    </source>
</evidence>
<dbReference type="SUPFAM" id="SSF54364">
    <property type="entry name" value="Translation initiation factor IF3, N-terminal domain"/>
    <property type="match status" value="1"/>
</dbReference>
<evidence type="ECO:0000256" key="2">
    <source>
        <dbReference type="ARBA" id="ARBA00022540"/>
    </source>
</evidence>
<feature type="domain" description="Translation initiation factor 3 N-terminal" evidence="6">
    <location>
        <begin position="19"/>
        <end position="85"/>
    </location>
</feature>
<dbReference type="Gene3D" id="3.10.20.80">
    <property type="entry name" value="Translation initiation factor 3 (IF-3), N-terminal domain"/>
    <property type="match status" value="1"/>
</dbReference>
<protein>
    <recommendedName>
        <fullName evidence="4">Translation initiation factor IF-3</fullName>
    </recommendedName>
</protein>
<evidence type="ECO:0000256" key="3">
    <source>
        <dbReference type="ARBA" id="ARBA00022917"/>
    </source>
</evidence>
<evidence type="ECO:0000259" key="6">
    <source>
        <dbReference type="Pfam" id="PF05198"/>
    </source>
</evidence>
<dbReference type="GO" id="GO:0005829">
    <property type="term" value="C:cytosol"/>
    <property type="evidence" value="ECO:0007669"/>
    <property type="project" value="TreeGrafter"/>
</dbReference>
<dbReference type="PANTHER" id="PTHR10938">
    <property type="entry name" value="TRANSLATION INITIATION FACTOR IF-3"/>
    <property type="match status" value="1"/>
</dbReference>
<sequence>MRISHKRKKEEPKKNFPYNENISVPEVFTLGASGERLGIMNTADAIRMAKEQELDLVVINPKAEPPIAKIMDFGQFRYQQEKEQRIRKAHQHVIDTKVVRMSLRIGKHDLDIRKVQTLKFLNEGDKVKIEIVLRGRENQQAGLAFEGLKKFLAEVNAEVTTRFEQAVERQGNKITAIIVKN</sequence>
<dbReference type="NCBIfam" id="TIGR00168">
    <property type="entry name" value="infC"/>
    <property type="match status" value="1"/>
</dbReference>
<dbReference type="EMBL" id="MFRC01000030">
    <property type="protein sequence ID" value="OGH89713.1"/>
    <property type="molecule type" value="Genomic_DNA"/>
</dbReference>
<evidence type="ECO:0000259" key="5">
    <source>
        <dbReference type="Pfam" id="PF00707"/>
    </source>
</evidence>
<dbReference type="Proteomes" id="UP000178490">
    <property type="component" value="Unassembled WGS sequence"/>
</dbReference>
<dbReference type="GO" id="GO:0003743">
    <property type="term" value="F:translation initiation factor activity"/>
    <property type="evidence" value="ECO:0007669"/>
    <property type="project" value="UniProtKB-UniRule"/>
</dbReference>
<comment type="similarity">
    <text evidence="1">Belongs to the IF-3 family.</text>
</comment>
<organism evidence="7 8">
    <name type="scientific">Candidatus Magasanikbacteria bacterium RIFOXYD2_FULL_36_9</name>
    <dbReference type="NCBI Taxonomy" id="1798707"/>
    <lineage>
        <taxon>Bacteria</taxon>
        <taxon>Candidatus Magasanikiibacteriota</taxon>
    </lineage>
</organism>
<accession>A0A1F6P158</accession>
<evidence type="ECO:0000313" key="8">
    <source>
        <dbReference type="Proteomes" id="UP000178490"/>
    </source>
</evidence>
<evidence type="ECO:0000256" key="4">
    <source>
        <dbReference type="NCBIfam" id="TIGR00168"/>
    </source>
</evidence>
<dbReference type="Pfam" id="PF00707">
    <property type="entry name" value="IF3_C"/>
    <property type="match status" value="1"/>
</dbReference>
<dbReference type="InterPro" id="IPR019814">
    <property type="entry name" value="Translation_initiation_fac_3_N"/>
</dbReference>
<dbReference type="GO" id="GO:0043022">
    <property type="term" value="F:ribosome binding"/>
    <property type="evidence" value="ECO:0007669"/>
    <property type="project" value="TreeGrafter"/>
</dbReference>
<keyword evidence="3" id="KW-0648">Protein biosynthesis</keyword>
<dbReference type="AlphaFoldDB" id="A0A1F6P158"/>
<dbReference type="GO" id="GO:0016020">
    <property type="term" value="C:membrane"/>
    <property type="evidence" value="ECO:0007669"/>
    <property type="project" value="TreeGrafter"/>
</dbReference>
<proteinExistence type="inferred from homology"/>
<dbReference type="SUPFAM" id="SSF55200">
    <property type="entry name" value="Translation initiation factor IF3, C-terminal domain"/>
    <property type="match status" value="1"/>
</dbReference>
<dbReference type="InterPro" id="IPR036787">
    <property type="entry name" value="T_IF-3_N_sf"/>
</dbReference>
<name>A0A1F6P158_9BACT</name>
<dbReference type="Gene3D" id="3.30.110.10">
    <property type="entry name" value="Translation initiation factor 3 (IF-3), C-terminal domain"/>
    <property type="match status" value="1"/>
</dbReference>
<gene>
    <name evidence="7" type="ORF">A2537_02365</name>
</gene>
<dbReference type="InterPro" id="IPR001288">
    <property type="entry name" value="Translation_initiation_fac_3"/>
</dbReference>
<comment type="caution">
    <text evidence="7">The sequence shown here is derived from an EMBL/GenBank/DDBJ whole genome shotgun (WGS) entry which is preliminary data.</text>
</comment>
<dbReference type="InterPro" id="IPR036788">
    <property type="entry name" value="T_IF-3_C_sf"/>
</dbReference>
<reference evidence="7 8" key="1">
    <citation type="journal article" date="2016" name="Nat. Commun.">
        <title>Thousands of microbial genomes shed light on interconnected biogeochemical processes in an aquifer system.</title>
        <authorList>
            <person name="Anantharaman K."/>
            <person name="Brown C.T."/>
            <person name="Hug L.A."/>
            <person name="Sharon I."/>
            <person name="Castelle C.J."/>
            <person name="Probst A.J."/>
            <person name="Thomas B.C."/>
            <person name="Singh A."/>
            <person name="Wilkins M.J."/>
            <person name="Karaoz U."/>
            <person name="Brodie E.L."/>
            <person name="Williams K.H."/>
            <person name="Hubbard S.S."/>
            <person name="Banfield J.F."/>
        </authorList>
    </citation>
    <scope>NUCLEOTIDE SEQUENCE [LARGE SCALE GENOMIC DNA]</scope>
</reference>
<evidence type="ECO:0000256" key="1">
    <source>
        <dbReference type="ARBA" id="ARBA00005439"/>
    </source>
</evidence>
<dbReference type="InterPro" id="IPR019815">
    <property type="entry name" value="Translation_initiation_fac_3_C"/>
</dbReference>
<feature type="domain" description="Translation initiation factor 3 C-terminal" evidence="5">
    <location>
        <begin position="95"/>
        <end position="179"/>
    </location>
</feature>
<dbReference type="PANTHER" id="PTHR10938:SF0">
    <property type="entry name" value="TRANSLATION INITIATION FACTOR IF-3, MITOCHONDRIAL"/>
    <property type="match status" value="1"/>
</dbReference>
<keyword evidence="2 7" id="KW-0396">Initiation factor</keyword>
<dbReference type="Pfam" id="PF05198">
    <property type="entry name" value="IF3_N"/>
    <property type="match status" value="1"/>
</dbReference>